<name>A0A3G9CY06_METTE</name>
<proteinExistence type="predicted"/>
<evidence type="ECO:0000313" key="2">
    <source>
        <dbReference type="Proteomes" id="UP000265557"/>
    </source>
</evidence>
<sequence>MNLNPKEARELGIKYRSTLKKIKDRILKEEKINMKTSQVRKLLNVK</sequence>
<protein>
    <submittedName>
        <fullName evidence="1">Uncharacterized protein</fullName>
    </submittedName>
</protein>
<reference evidence="1 2" key="1">
    <citation type="submission" date="2016-09" db="EMBL/GenBank/DDBJ databases">
        <title>Complete Genome Sequence of Methanosarcina thermophila MT-1.</title>
        <authorList>
            <person name="Kouzuma A."/>
        </authorList>
    </citation>
    <scope>NUCLEOTIDE SEQUENCE [LARGE SCALE GENOMIC DNA]</scope>
    <source>
        <strain evidence="1 2">MT-1</strain>
    </source>
</reference>
<dbReference type="EMBL" id="AP017646">
    <property type="protein sequence ID" value="BAW29889.1"/>
    <property type="molecule type" value="Genomic_DNA"/>
</dbReference>
<dbReference type="Proteomes" id="UP000265557">
    <property type="component" value="Chromosome"/>
</dbReference>
<evidence type="ECO:0000313" key="1">
    <source>
        <dbReference type="EMBL" id="BAW29889.1"/>
    </source>
</evidence>
<gene>
    <name evidence="1" type="ORF">MESMT1_1959</name>
</gene>
<accession>A0A3G9CY06</accession>
<dbReference type="AlphaFoldDB" id="A0A3G9CY06"/>
<organism evidence="1 2">
    <name type="scientific">Methanosarcina thermophila</name>
    <dbReference type="NCBI Taxonomy" id="2210"/>
    <lineage>
        <taxon>Archaea</taxon>
        <taxon>Methanobacteriati</taxon>
        <taxon>Methanobacteriota</taxon>
        <taxon>Stenosarchaea group</taxon>
        <taxon>Methanomicrobia</taxon>
        <taxon>Methanosarcinales</taxon>
        <taxon>Methanosarcinaceae</taxon>
        <taxon>Methanosarcina</taxon>
    </lineage>
</organism>